<feature type="compositionally biased region" description="Basic and acidic residues" evidence="19">
    <location>
        <begin position="69"/>
        <end position="83"/>
    </location>
</feature>
<comment type="function">
    <text evidence="16">E3 ubiquitin-protein ligase that mediates monoubiquitination of histone H2B to form H2BK123ub1. H2BK123ub1 gives a specific tag for epigenetic transcriptional activation and is also a prerequisite for H3K4me and H3K79me formation.</text>
</comment>
<comment type="pathway">
    <text evidence="3">Protein modification; protein ubiquitination.</text>
</comment>
<evidence type="ECO:0000313" key="22">
    <source>
        <dbReference type="Proteomes" id="UP000836402"/>
    </source>
</evidence>
<dbReference type="InterPro" id="IPR018957">
    <property type="entry name" value="Znf_C3HC4_RING-type"/>
</dbReference>
<dbReference type="Pfam" id="PF26095">
    <property type="entry name" value="CC_Bre1"/>
    <property type="match status" value="1"/>
</dbReference>
<dbReference type="InterPro" id="IPR001841">
    <property type="entry name" value="Znf_RING"/>
</dbReference>
<dbReference type="InterPro" id="IPR013083">
    <property type="entry name" value="Znf_RING/FYVE/PHD"/>
</dbReference>
<evidence type="ECO:0000313" key="21">
    <source>
        <dbReference type="EMBL" id="CAD6956377.1"/>
    </source>
</evidence>
<evidence type="ECO:0000256" key="19">
    <source>
        <dbReference type="SAM" id="MobiDB-lite"/>
    </source>
</evidence>
<dbReference type="SUPFAM" id="SSF57850">
    <property type="entry name" value="RING/U-box"/>
    <property type="match status" value="1"/>
</dbReference>
<evidence type="ECO:0000259" key="20">
    <source>
        <dbReference type="PROSITE" id="PS50089"/>
    </source>
</evidence>
<organism evidence="21 22">
    <name type="scientific">Tilletia caries</name>
    <name type="common">wheat bunt fungus</name>
    <dbReference type="NCBI Taxonomy" id="13290"/>
    <lineage>
        <taxon>Eukaryota</taxon>
        <taxon>Fungi</taxon>
        <taxon>Dikarya</taxon>
        <taxon>Basidiomycota</taxon>
        <taxon>Ustilaginomycotina</taxon>
        <taxon>Exobasidiomycetes</taxon>
        <taxon>Tilletiales</taxon>
        <taxon>Tilletiaceae</taxon>
        <taxon>Tilletia</taxon>
    </lineage>
</organism>
<feature type="region of interest" description="Disordered" evidence="19">
    <location>
        <begin position="984"/>
        <end position="1020"/>
    </location>
</feature>
<evidence type="ECO:0000256" key="5">
    <source>
        <dbReference type="ARBA" id="ARBA00012483"/>
    </source>
</evidence>
<protein>
    <recommendedName>
        <fullName evidence="6">E3 ubiquitin-protein ligase BRE1</fullName>
        <ecNumber evidence="5">2.3.2.27</ecNumber>
    </recommendedName>
    <alternativeName>
        <fullName evidence="15">RING-type E3 ubiquitin transferase BRE1</fullName>
    </alternativeName>
</protein>
<proteinExistence type="inferred from homology"/>
<gene>
    <name evidence="21" type="ORF">JKIAZH3_G1049</name>
</gene>
<dbReference type="InterPro" id="IPR017907">
    <property type="entry name" value="Znf_RING_CS"/>
</dbReference>
<dbReference type="Proteomes" id="UP000836402">
    <property type="component" value="Unassembled WGS sequence"/>
</dbReference>
<feature type="compositionally biased region" description="Low complexity" evidence="19">
    <location>
        <begin position="34"/>
        <end position="46"/>
    </location>
</feature>
<dbReference type="EC" id="2.3.2.27" evidence="5"/>
<evidence type="ECO:0000256" key="7">
    <source>
        <dbReference type="ARBA" id="ARBA00022679"/>
    </source>
</evidence>
<feature type="compositionally biased region" description="Low complexity" evidence="19">
    <location>
        <begin position="342"/>
        <end position="353"/>
    </location>
</feature>
<evidence type="ECO:0000256" key="1">
    <source>
        <dbReference type="ARBA" id="ARBA00000900"/>
    </source>
</evidence>
<dbReference type="PANTHER" id="PTHR23163">
    <property type="entry name" value="RING FINGER PROTEIN-RELATED"/>
    <property type="match status" value="1"/>
</dbReference>
<keyword evidence="11" id="KW-0862">Zinc</keyword>
<evidence type="ECO:0000256" key="10">
    <source>
        <dbReference type="ARBA" id="ARBA00022786"/>
    </source>
</evidence>
<comment type="caution">
    <text evidence="21">The sequence shown here is derived from an EMBL/GenBank/DDBJ whole genome shotgun (WGS) entry which is preliminary data.</text>
</comment>
<keyword evidence="9 17" id="KW-0863">Zinc-finger</keyword>
<keyword evidence="8" id="KW-0479">Metal-binding</keyword>
<evidence type="ECO:0000256" key="16">
    <source>
        <dbReference type="ARBA" id="ARBA00059679"/>
    </source>
</evidence>
<evidence type="ECO:0000256" key="3">
    <source>
        <dbReference type="ARBA" id="ARBA00004906"/>
    </source>
</evidence>
<dbReference type="InterPro" id="IPR058643">
    <property type="entry name" value="BRE1-like_CC"/>
</dbReference>
<comment type="similarity">
    <text evidence="4">Belongs to the BRE1 family.</text>
</comment>
<dbReference type="PROSITE" id="PS00518">
    <property type="entry name" value="ZF_RING_1"/>
    <property type="match status" value="1"/>
</dbReference>
<evidence type="ECO:0000256" key="12">
    <source>
        <dbReference type="ARBA" id="ARBA00022853"/>
    </source>
</evidence>
<evidence type="ECO:0000256" key="4">
    <source>
        <dbReference type="ARBA" id="ARBA00005555"/>
    </source>
</evidence>
<dbReference type="EMBL" id="CAJHJG010006341">
    <property type="protein sequence ID" value="CAD6956377.1"/>
    <property type="molecule type" value="Genomic_DNA"/>
</dbReference>
<feature type="region of interest" description="Disordered" evidence="19">
    <location>
        <begin position="1"/>
        <end position="97"/>
    </location>
</feature>
<dbReference type="Pfam" id="PF00097">
    <property type="entry name" value="zf-C3HC4"/>
    <property type="match status" value="1"/>
</dbReference>
<feature type="compositionally biased region" description="Low complexity" evidence="19">
    <location>
        <begin position="1179"/>
        <end position="1189"/>
    </location>
</feature>
<keyword evidence="14" id="KW-0539">Nucleus</keyword>
<comment type="subcellular location">
    <subcellularLocation>
        <location evidence="2">Nucleus</location>
    </subcellularLocation>
</comment>
<feature type="region of interest" description="Disordered" evidence="19">
    <location>
        <begin position="268"/>
        <end position="360"/>
    </location>
</feature>
<keyword evidence="22" id="KW-1185">Reference proteome</keyword>
<evidence type="ECO:0000256" key="17">
    <source>
        <dbReference type="PROSITE-ProRule" id="PRU00175"/>
    </source>
</evidence>
<feature type="coiled-coil region" evidence="18">
    <location>
        <begin position="685"/>
        <end position="831"/>
    </location>
</feature>
<comment type="catalytic activity">
    <reaction evidence="1">
        <text>S-ubiquitinyl-[E2 ubiquitin-conjugating enzyme]-L-cysteine + [acceptor protein]-L-lysine = [E2 ubiquitin-conjugating enzyme]-L-cysteine + N(6)-ubiquitinyl-[acceptor protein]-L-lysine.</text>
        <dbReference type="EC" id="2.3.2.27"/>
    </reaction>
</comment>
<keyword evidence="13 18" id="KW-0175">Coiled coil</keyword>
<accession>A0ABN7JAC5</accession>
<evidence type="ECO:0000256" key="9">
    <source>
        <dbReference type="ARBA" id="ARBA00022771"/>
    </source>
</evidence>
<feature type="compositionally biased region" description="Acidic residues" evidence="19">
    <location>
        <begin position="84"/>
        <end position="95"/>
    </location>
</feature>
<evidence type="ECO:0000256" key="6">
    <source>
        <dbReference type="ARBA" id="ARBA00019976"/>
    </source>
</evidence>
<evidence type="ECO:0000256" key="2">
    <source>
        <dbReference type="ARBA" id="ARBA00004123"/>
    </source>
</evidence>
<feature type="region of interest" description="Disordered" evidence="19">
    <location>
        <begin position="1057"/>
        <end position="1090"/>
    </location>
</feature>
<dbReference type="CDD" id="cd16499">
    <property type="entry name" value="RING-HC_Bre1-like"/>
    <property type="match status" value="1"/>
</dbReference>
<reference evidence="21" key="1">
    <citation type="submission" date="2020-10" db="EMBL/GenBank/DDBJ databases">
        <authorList>
            <person name="Sedaghatjoo S."/>
        </authorList>
    </citation>
    <scope>NUCLEOTIDE SEQUENCE</scope>
    <source>
        <strain evidence="21">AZH3</strain>
    </source>
</reference>
<dbReference type="PANTHER" id="PTHR23163:SF0">
    <property type="entry name" value="E3 UBIQUITIN-PROTEIN LIGASE BRE1"/>
    <property type="match status" value="1"/>
</dbReference>
<evidence type="ECO:0000256" key="13">
    <source>
        <dbReference type="ARBA" id="ARBA00023054"/>
    </source>
</evidence>
<evidence type="ECO:0000256" key="8">
    <source>
        <dbReference type="ARBA" id="ARBA00022723"/>
    </source>
</evidence>
<evidence type="ECO:0000256" key="14">
    <source>
        <dbReference type="ARBA" id="ARBA00023242"/>
    </source>
</evidence>
<keyword evidence="12" id="KW-0156">Chromatin regulator</keyword>
<evidence type="ECO:0000256" key="11">
    <source>
        <dbReference type="ARBA" id="ARBA00022833"/>
    </source>
</evidence>
<dbReference type="Gene3D" id="3.30.40.10">
    <property type="entry name" value="Zinc/RING finger domain, C3HC4 (zinc finger)"/>
    <property type="match status" value="1"/>
</dbReference>
<name>A0ABN7JAC5_9BASI</name>
<evidence type="ECO:0000256" key="15">
    <source>
        <dbReference type="ARBA" id="ARBA00031666"/>
    </source>
</evidence>
<feature type="coiled-coil region" evidence="18">
    <location>
        <begin position="596"/>
        <end position="656"/>
    </location>
</feature>
<keyword evidence="10" id="KW-0833">Ubl conjugation pathway</keyword>
<evidence type="ECO:0000256" key="18">
    <source>
        <dbReference type="SAM" id="Coils"/>
    </source>
</evidence>
<sequence length="1912" mass="209395">MASSSPMDIDDHRKRRHPDDDDSDADRKRPYQPSSSTAKSLSSSTADLPYDSTRRAGRVGFRLGEADQEPPRRSGERRAGDHGGDEEEEEEDEEDKTVLEARLRLDAYRKDAIYRHFLQSKRELIRVQERLDEKEHRLLDAEERIQAFDVFWETLVEDVRLLFKDEAALDDVDRTAFLDAIPFTTTPLSRKVFSSTMEARTAATRSVLTRIASLAAKSDAPDVDSLRARCHERTTEAAFLKTSLASAQATIDTLSDELSEAREALSRVELRADRSQSGAVRSAEMSGQERAAEEAARAEREALQADVEKLKAERERQRTMPNGAGASVGGVDSKPANGSSSAENGPEEGSPAEAEAKARADLAERLNEAQKISARRLDELSKLRSQLAEAEGQVSRLNRDLNFIPDGAVRRSELFKSADREVVRKEREIEFADAKYLRVRKENEELREKMGKHKEEVTKTLNAELEKLRASVVNRDADIARLRTVRDQLQTELNDRKSKDKDKFSSAEETRGLLTAKQVLLGVFGNENRMWRMKDAARRGDQVAMDALLQQGPSSGQGAEPPISVEDQLFARLRAAESLAQDRQRELDALALGASEAELAANLAKAQKELDELKALLAVVAKANEDPDPEVLKARLAEQSKKVAELERKVVAETTRADAACDDLDQMSLAYEPMAKLAEDKVKHLTTLEDRVIRLNTEKSKADNKFFAAMRSKEALEAERKVALRNAERQNLVIQQLTETEKTHQSHAAALEQELTTAGKLRDELEKRVQRLQTQLSNIASENSTTREKSELCIKELSSLQKERRGVDQKLFELTEERAGLTKEVQKAKVERDAAVVLKEKALKRRGTESAGGSTNVEAESLRALLRCSSCKDNFRERIITKCMHTFCSQCIEARIQTRQRKCPHCGIAFAQSDVQILYSTNGQPSSTETPLSLESTMQPMEENELTVLAAQLEELRSRIPDLPPSQQQQQQDGGLLAPAPFSALSHQHQHQQQDPRYATVADPRLPSHDVSHHGLPLDPQLSAASAADSVRFPSNGNATKRTASQAFAHEEVIDGRGTESNAGASGSGNANGNGSASGNAPPSSRSMPDFVRLTAAGGYHSRDPNADADPALRYWVETPSGWITAAAHPFAAAGLPAEETWSAQARKSIEAVPSGYMRFFKLIDRKQRLSNPRGKGKATATTAATAAAISPDQSTEGKDVKMEWRELYRCKACGAEQDSQAGHTENVQKHIRLRKCKRLIDPPFRSGLLQDKDPMVQAVLKAPHAEKGNDRSEAAALVSTAPTQPCSAPVEPATVDAHMLSSIRDFLLQIRQPFSFVGSKEFALFIKEMKMTALDLGQTPEADLIESLQHAESRLDNVLHTGLEVIKERQLATFASLCILPVKSSASTLLAPATHAQVLLWLHHADGLDKVGWFSVGCTTIKLVDPDPQKPSVDATFSAFLQQALTGLGKKGTGSVPVRISNPSLAGLHALSVGVESRVKLDCVPEPAQSISRAAELFLAHLGLDVISKTQHMSLLGSSGAPSSLAFQDLSNLGNTLSTELSRPRKLRAISGKAGTPQSIRKAVSVIYAASEAVLLASSQQPQTPPFEISLVLLDLTRAEPGSFTWRDWAAALVAVHDIQRYPAKKPALLGVLLPMSPAELDELQTIAGLLRQMISVMNMLESPGTSLGNELPVVWSTLASLQAAIQQHAVLAPALQATAEQLKREAMQFAQSKAHLLATILHPSHRLLRLYRLDVTLAKRALDHLILEFGSAQTVPASIDGTQPAMDQSVNYADVFPDLAESVETESIVYSNRELKSLLQRLDPASRTWLASPGSPLSSSMHAYWSEPGRSELLVRAANRYLWMLPNTASKLSEVACSEATQFGSAAAAGGGNGSSGGGIAIEEPVLGLVTHRMRRFSRNLSLVYPGLPP</sequence>
<dbReference type="Pfam" id="PF08647">
    <property type="entry name" value="BRE1"/>
    <property type="match status" value="1"/>
</dbReference>
<dbReference type="InterPro" id="IPR013956">
    <property type="entry name" value="E3_ubiquit_lig_Bre1"/>
</dbReference>
<feature type="domain" description="RING-type" evidence="20">
    <location>
        <begin position="868"/>
        <end position="906"/>
    </location>
</feature>
<feature type="region of interest" description="Disordered" evidence="19">
    <location>
        <begin position="1171"/>
        <end position="1197"/>
    </location>
</feature>
<feature type="compositionally biased region" description="Basic and acidic residues" evidence="19">
    <location>
        <begin position="290"/>
        <end position="318"/>
    </location>
</feature>
<feature type="coiled-coil region" evidence="18">
    <location>
        <begin position="380"/>
        <end position="499"/>
    </location>
</feature>
<dbReference type="SMART" id="SM00184">
    <property type="entry name" value="RING"/>
    <property type="match status" value="1"/>
</dbReference>
<dbReference type="PROSITE" id="PS50089">
    <property type="entry name" value="ZF_RING_2"/>
    <property type="match status" value="1"/>
</dbReference>
<keyword evidence="7" id="KW-0808">Transferase</keyword>